<evidence type="ECO:0000313" key="6">
    <source>
        <dbReference type="EMBL" id="VFQ67225.1"/>
    </source>
</evidence>
<evidence type="ECO:0000313" key="7">
    <source>
        <dbReference type="Proteomes" id="UP000595140"/>
    </source>
</evidence>
<dbReference type="AlphaFoldDB" id="A0A484KRV4"/>
<dbReference type="Pfam" id="PF01753">
    <property type="entry name" value="zf-MYND"/>
    <property type="match status" value="1"/>
</dbReference>
<evidence type="ECO:0000256" key="3">
    <source>
        <dbReference type="ARBA" id="ARBA00022833"/>
    </source>
</evidence>
<evidence type="ECO:0000259" key="5">
    <source>
        <dbReference type="PROSITE" id="PS50865"/>
    </source>
</evidence>
<protein>
    <recommendedName>
        <fullName evidence="5">MYND-type domain-containing protein</fullName>
    </recommendedName>
</protein>
<dbReference type="GO" id="GO:0005737">
    <property type="term" value="C:cytoplasm"/>
    <property type="evidence" value="ECO:0007669"/>
    <property type="project" value="InterPro"/>
</dbReference>
<keyword evidence="2 4" id="KW-0863">Zinc-finger</keyword>
<dbReference type="InterPro" id="IPR002893">
    <property type="entry name" value="Znf_MYND"/>
</dbReference>
<feature type="domain" description="MYND-type" evidence="5">
    <location>
        <begin position="162"/>
        <end position="200"/>
    </location>
</feature>
<dbReference type="Pfam" id="PF04194">
    <property type="entry name" value="PDCD2_C"/>
    <property type="match status" value="1"/>
</dbReference>
<reference evidence="6 7" key="1">
    <citation type="submission" date="2018-04" db="EMBL/GenBank/DDBJ databases">
        <authorList>
            <person name="Vogel A."/>
        </authorList>
    </citation>
    <scope>NUCLEOTIDE SEQUENCE [LARGE SCALE GENOMIC DNA]</scope>
</reference>
<organism evidence="6 7">
    <name type="scientific">Cuscuta campestris</name>
    <dbReference type="NCBI Taxonomy" id="132261"/>
    <lineage>
        <taxon>Eukaryota</taxon>
        <taxon>Viridiplantae</taxon>
        <taxon>Streptophyta</taxon>
        <taxon>Embryophyta</taxon>
        <taxon>Tracheophyta</taxon>
        <taxon>Spermatophyta</taxon>
        <taxon>Magnoliopsida</taxon>
        <taxon>eudicotyledons</taxon>
        <taxon>Gunneridae</taxon>
        <taxon>Pentapetalae</taxon>
        <taxon>asterids</taxon>
        <taxon>lamiids</taxon>
        <taxon>Solanales</taxon>
        <taxon>Convolvulaceae</taxon>
        <taxon>Cuscuteae</taxon>
        <taxon>Cuscuta</taxon>
        <taxon>Cuscuta subgen. Grammica</taxon>
        <taxon>Cuscuta sect. Cleistogrammica</taxon>
    </lineage>
</organism>
<dbReference type="EMBL" id="OOIL02000581">
    <property type="protein sequence ID" value="VFQ67225.1"/>
    <property type="molecule type" value="Genomic_DNA"/>
</dbReference>
<name>A0A484KRV4_9ASTE</name>
<proteinExistence type="predicted"/>
<dbReference type="InterPro" id="IPR007320">
    <property type="entry name" value="PDCD2_C"/>
</dbReference>
<dbReference type="Gene3D" id="6.10.140.2220">
    <property type="match status" value="1"/>
</dbReference>
<evidence type="ECO:0000256" key="4">
    <source>
        <dbReference type="PROSITE-ProRule" id="PRU00134"/>
    </source>
</evidence>
<dbReference type="PROSITE" id="PS01360">
    <property type="entry name" value="ZF_MYND_1"/>
    <property type="match status" value="1"/>
</dbReference>
<dbReference type="OrthoDB" id="443682at2759"/>
<dbReference type="PROSITE" id="PS50865">
    <property type="entry name" value="ZF_MYND_2"/>
    <property type="match status" value="1"/>
</dbReference>
<evidence type="ECO:0000256" key="2">
    <source>
        <dbReference type="ARBA" id="ARBA00022771"/>
    </source>
</evidence>
<keyword evidence="7" id="KW-1185">Reference proteome</keyword>
<dbReference type="PANTHER" id="PTHR12298:SF4">
    <property type="entry name" value="PROGRAMMED CELL DEATH PROTEIN 2"/>
    <property type="match status" value="1"/>
</dbReference>
<keyword evidence="1" id="KW-0479">Metal-binding</keyword>
<gene>
    <name evidence="6" type="ORF">CCAM_LOCUS9001</name>
</gene>
<dbReference type="SUPFAM" id="SSF144232">
    <property type="entry name" value="HIT/MYND zinc finger-like"/>
    <property type="match status" value="1"/>
</dbReference>
<keyword evidence="3" id="KW-0862">Zinc</keyword>
<dbReference type="PANTHER" id="PTHR12298">
    <property type="entry name" value="PCDC2 PROGRAMMED CELL DEATH PROTEIN 2 -RELATED"/>
    <property type="match status" value="1"/>
</dbReference>
<dbReference type="GO" id="GO:0008270">
    <property type="term" value="F:zinc ion binding"/>
    <property type="evidence" value="ECO:0007669"/>
    <property type="project" value="UniProtKB-KW"/>
</dbReference>
<dbReference type="Proteomes" id="UP000595140">
    <property type="component" value="Unassembled WGS sequence"/>
</dbReference>
<accession>A0A484KRV4</accession>
<sequence length="385" mass="43345">MAELIINGNGHADLYDDEDDEERLPVSLGFVEKKKNSWSLLRHLFPSKAGGTPAWLDPVNLPSGKACACDFCGEPLQFMLQVYAPLKENVSTFHRTLFVFMCPSMTCLLQDQHEQWKRHPEKALRSVKVFRCQMPRLNSFYSSEPPNYDGTDKPSGDGAALCSWCGSWRGDKVCSGCKTVRYCSEKHQAAHWQSGHKKRCFSSILLIESSSNGTAANMSIAVSKSLWPEYEILDEDESDEICNDDDAHSASLVSSSQEDETYNSLLDFEGDDDKRSWASFQERISLAPDQVLRYCRYDKAKPLWPMSSGQPSSGDIPKCSYCGTRRAFEFQILPQLLYYFDVKNDKNSLDWATVVVYTCEASCDGVGAYKEEFAWVQVASQSSNT</sequence>
<evidence type="ECO:0000256" key="1">
    <source>
        <dbReference type="ARBA" id="ARBA00022723"/>
    </source>
</evidence>